<proteinExistence type="predicted"/>
<dbReference type="FunFam" id="3.30.70.20:FF:000010">
    <property type="entry name" value="Respiratory nitrate reductase beta subunit"/>
    <property type="match status" value="1"/>
</dbReference>
<dbReference type="PANTHER" id="PTHR43518">
    <property type="entry name" value="NITRATE REDUCTASE BETA SUBUNIT"/>
    <property type="match status" value="1"/>
</dbReference>
<dbReference type="CDD" id="cd10557">
    <property type="entry name" value="NarH_beta-like"/>
    <property type="match status" value="1"/>
</dbReference>
<keyword evidence="7" id="KW-0677">Repeat</keyword>
<name>A0A239PR23_9PROT</name>
<dbReference type="OrthoDB" id="9779457at2"/>
<protein>
    <submittedName>
        <fullName evidence="13">Respiratory nitrate reductase beta subunit</fullName>
    </submittedName>
</protein>
<dbReference type="InterPro" id="IPR006547">
    <property type="entry name" value="NO3_Rdtase_bsu"/>
</dbReference>
<keyword evidence="5" id="KW-0004">4Fe-4S</keyword>
<evidence type="ECO:0000256" key="8">
    <source>
        <dbReference type="ARBA" id="ARBA00022982"/>
    </source>
</evidence>
<dbReference type="GO" id="GO:0009325">
    <property type="term" value="C:nitrate reductase complex"/>
    <property type="evidence" value="ECO:0007669"/>
    <property type="project" value="InterPro"/>
</dbReference>
<dbReference type="SUPFAM" id="SSF54862">
    <property type="entry name" value="4Fe-4S ferredoxins"/>
    <property type="match status" value="1"/>
</dbReference>
<feature type="domain" description="4Fe-4S ferredoxin-type" evidence="12">
    <location>
        <begin position="174"/>
        <end position="205"/>
    </location>
</feature>
<dbReference type="Gene3D" id="3.30.70.20">
    <property type="match status" value="4"/>
</dbReference>
<dbReference type="GO" id="GO:0016020">
    <property type="term" value="C:membrane"/>
    <property type="evidence" value="ECO:0007669"/>
    <property type="project" value="TreeGrafter"/>
</dbReference>
<evidence type="ECO:0000256" key="6">
    <source>
        <dbReference type="ARBA" id="ARBA00022723"/>
    </source>
</evidence>
<dbReference type="GO" id="GO:0030313">
    <property type="term" value="C:cell envelope"/>
    <property type="evidence" value="ECO:0007669"/>
    <property type="project" value="UniProtKB-SubCell"/>
</dbReference>
<keyword evidence="4" id="KW-0813">Transport</keyword>
<evidence type="ECO:0000256" key="2">
    <source>
        <dbReference type="ARBA" id="ARBA00001966"/>
    </source>
</evidence>
<keyword evidence="6" id="KW-0479">Metal-binding</keyword>
<dbReference type="GO" id="GO:0009055">
    <property type="term" value="F:electron transfer activity"/>
    <property type="evidence" value="ECO:0007669"/>
    <property type="project" value="TreeGrafter"/>
</dbReference>
<dbReference type="GO" id="GO:0046872">
    <property type="term" value="F:metal ion binding"/>
    <property type="evidence" value="ECO:0007669"/>
    <property type="project" value="UniProtKB-KW"/>
</dbReference>
<evidence type="ECO:0000256" key="10">
    <source>
        <dbReference type="ARBA" id="ARBA00023014"/>
    </source>
</evidence>
<dbReference type="PROSITE" id="PS51379">
    <property type="entry name" value="4FE4S_FER_2"/>
    <property type="match status" value="3"/>
</dbReference>
<evidence type="ECO:0000256" key="1">
    <source>
        <dbReference type="ARBA" id="ARBA00001927"/>
    </source>
</evidence>
<dbReference type="GO" id="GO:0009061">
    <property type="term" value="P:anaerobic respiration"/>
    <property type="evidence" value="ECO:0007669"/>
    <property type="project" value="TreeGrafter"/>
</dbReference>
<evidence type="ECO:0000256" key="3">
    <source>
        <dbReference type="ARBA" id="ARBA00004196"/>
    </source>
</evidence>
<dbReference type="FunFam" id="3.30.70.20:FF:000008">
    <property type="entry name" value="Respiratory nitrate reductase beta subunit"/>
    <property type="match status" value="1"/>
</dbReference>
<accession>A0A239PR23</accession>
<gene>
    <name evidence="13" type="ORF">SAMN06297382_1412</name>
</gene>
<dbReference type="FunFam" id="3.30.70.20:FF:000005">
    <property type="entry name" value="Respiratory nitrate reductase beta subunit"/>
    <property type="match status" value="1"/>
</dbReference>
<dbReference type="PANTHER" id="PTHR43518:SF1">
    <property type="entry name" value="RESPIRATORY NITRATE REDUCTASE 1 BETA CHAIN"/>
    <property type="match status" value="1"/>
</dbReference>
<reference evidence="13 14" key="1">
    <citation type="submission" date="2017-07" db="EMBL/GenBank/DDBJ databases">
        <authorList>
            <person name="Sun Z.S."/>
            <person name="Albrecht U."/>
            <person name="Echele G."/>
            <person name="Lee C.C."/>
        </authorList>
    </citation>
    <scope>NUCLEOTIDE SEQUENCE [LARGE SCALE GENOMIC DNA]</scope>
    <source>
        <strain evidence="13 14">CGMCC 1.12710</strain>
    </source>
</reference>
<evidence type="ECO:0000313" key="14">
    <source>
        <dbReference type="Proteomes" id="UP000198346"/>
    </source>
</evidence>
<dbReference type="InterPro" id="IPR029263">
    <property type="entry name" value="Nitr_red_bet_C"/>
</dbReference>
<keyword evidence="9" id="KW-0408">Iron</keyword>
<dbReference type="RefSeq" id="WP_089411866.1">
    <property type="nucleotide sequence ID" value="NZ_FZQA01000002.1"/>
</dbReference>
<evidence type="ECO:0000256" key="11">
    <source>
        <dbReference type="ARBA" id="ARBA00023291"/>
    </source>
</evidence>
<keyword evidence="8" id="KW-0249">Electron transport</keyword>
<evidence type="ECO:0000256" key="4">
    <source>
        <dbReference type="ARBA" id="ARBA00022448"/>
    </source>
</evidence>
<evidence type="ECO:0000256" key="7">
    <source>
        <dbReference type="ARBA" id="ARBA00022737"/>
    </source>
</evidence>
<dbReference type="NCBIfam" id="TIGR01660">
    <property type="entry name" value="narH"/>
    <property type="match status" value="1"/>
</dbReference>
<dbReference type="AlphaFoldDB" id="A0A239PR23"/>
<dbReference type="GO" id="GO:0042126">
    <property type="term" value="P:nitrate metabolic process"/>
    <property type="evidence" value="ECO:0007669"/>
    <property type="project" value="InterPro"/>
</dbReference>
<evidence type="ECO:0000256" key="5">
    <source>
        <dbReference type="ARBA" id="ARBA00022485"/>
    </source>
</evidence>
<comment type="subcellular location">
    <subcellularLocation>
        <location evidence="3">Cell envelope</location>
    </subcellularLocation>
</comment>
<keyword evidence="14" id="KW-1185">Reference proteome</keyword>
<dbReference type="GO" id="GO:0051539">
    <property type="term" value="F:4 iron, 4 sulfur cluster binding"/>
    <property type="evidence" value="ECO:0007669"/>
    <property type="project" value="UniProtKB-KW"/>
</dbReference>
<dbReference type="InterPro" id="IPR017896">
    <property type="entry name" value="4Fe4S_Fe-S-bd"/>
</dbReference>
<comment type="cofactor">
    <cofactor evidence="1">
        <name>[3Fe-4S] cluster</name>
        <dbReference type="ChEBI" id="CHEBI:21137"/>
    </cofactor>
</comment>
<feature type="domain" description="4Fe-4S ferredoxin-type" evidence="12">
    <location>
        <begin position="7"/>
        <end position="35"/>
    </location>
</feature>
<evidence type="ECO:0000313" key="13">
    <source>
        <dbReference type="EMBL" id="SNT72372.1"/>
    </source>
</evidence>
<dbReference type="Proteomes" id="UP000198346">
    <property type="component" value="Unassembled WGS sequence"/>
</dbReference>
<keyword evidence="10" id="KW-0411">Iron-sulfur</keyword>
<dbReference type="GO" id="GO:0008940">
    <property type="term" value="F:nitrate reductase activity"/>
    <property type="evidence" value="ECO:0007669"/>
    <property type="project" value="InterPro"/>
</dbReference>
<dbReference type="Pfam" id="PF13247">
    <property type="entry name" value="Fer4_11"/>
    <property type="match status" value="1"/>
</dbReference>
<keyword evidence="11" id="KW-0003">3Fe-4S</keyword>
<dbReference type="EMBL" id="FZQA01000002">
    <property type="protein sequence ID" value="SNT72372.1"/>
    <property type="molecule type" value="Genomic_DNA"/>
</dbReference>
<evidence type="ECO:0000259" key="12">
    <source>
        <dbReference type="PROSITE" id="PS51379"/>
    </source>
</evidence>
<comment type="cofactor">
    <cofactor evidence="2">
        <name>[4Fe-4S] cluster</name>
        <dbReference type="ChEBI" id="CHEBI:49883"/>
    </cofactor>
</comment>
<dbReference type="GO" id="GO:0051538">
    <property type="term" value="F:3 iron, 4 sulfur cluster binding"/>
    <property type="evidence" value="ECO:0007669"/>
    <property type="project" value="UniProtKB-KW"/>
</dbReference>
<feature type="domain" description="4Fe-4S ferredoxin-type" evidence="12">
    <location>
        <begin position="207"/>
        <end position="236"/>
    </location>
</feature>
<dbReference type="Pfam" id="PF14711">
    <property type="entry name" value="Nitr_red_bet_C"/>
    <property type="match status" value="1"/>
</dbReference>
<sequence>MKIRAQLSMVLNLDKCIGCHTCSVTCKNVWTSREGVEYAWFNNVESKPGVGYPDDWENQGRWNGGWVRKKSGKLEPKMGGKLAVLSKIFANPDLPEIDDYYEPFTFDYEHLQKAPEMRAAPTARPRSLVTGERMEKVSKGPNWEEILGGEFSKRSKDYNFEKVEKEIYGQFENTFMMYLPRLCEHCLNPACVAVCPSGAIYKREEDGVVLIDQNKCRGWRMCVSGCPYKKIYYNWRSGKSEKCTLCYPRLEAGQPTVCSETCVGRIRYIGVVLYDADRIEEAASVEKPTDLYQSHLDVFLDPNDPEIAAQALADGVPQAWIDAARRSPIWKMAMEWKIAFPLHPEYRTLPMVWYVPPLSPIQSMAQAGAFGERGDMPRVRDLRIPLKYLANMLTAGDEEPVAQALEKLIAMRAYMRSKSYEGAPDESIPAKVGMTGGEIDEMYRLMAIANYEDRFVIPTTHREYAEDAYNLRGECGFSFGEGCGEPKRAIQWTGLFAKTGQKETA</sequence>
<evidence type="ECO:0000256" key="9">
    <source>
        <dbReference type="ARBA" id="ARBA00023004"/>
    </source>
</evidence>
<organism evidence="13 14">
    <name type="scientific">Amphiplicatus metriothermophilus</name>
    <dbReference type="NCBI Taxonomy" id="1519374"/>
    <lineage>
        <taxon>Bacteria</taxon>
        <taxon>Pseudomonadati</taxon>
        <taxon>Pseudomonadota</taxon>
        <taxon>Alphaproteobacteria</taxon>
        <taxon>Parvularculales</taxon>
        <taxon>Parvularculaceae</taxon>
        <taxon>Amphiplicatus</taxon>
    </lineage>
</organism>